<evidence type="ECO:0000313" key="2">
    <source>
        <dbReference type="Proteomes" id="UP001054945"/>
    </source>
</evidence>
<keyword evidence="2" id="KW-1185">Reference proteome</keyword>
<feature type="non-terminal residue" evidence="1">
    <location>
        <position position="1"/>
    </location>
</feature>
<protein>
    <submittedName>
        <fullName evidence="1">Uncharacterized protein</fullName>
    </submittedName>
</protein>
<dbReference type="Proteomes" id="UP001054945">
    <property type="component" value="Unassembled WGS sequence"/>
</dbReference>
<proteinExistence type="predicted"/>
<reference evidence="1 2" key="1">
    <citation type="submission" date="2021-06" db="EMBL/GenBank/DDBJ databases">
        <title>Caerostris extrusa draft genome.</title>
        <authorList>
            <person name="Kono N."/>
            <person name="Arakawa K."/>
        </authorList>
    </citation>
    <scope>NUCLEOTIDE SEQUENCE [LARGE SCALE GENOMIC DNA]</scope>
</reference>
<dbReference type="AlphaFoldDB" id="A0AAV4XIY5"/>
<gene>
    <name evidence="1" type="ORF">CEXT_458591</name>
</gene>
<comment type="caution">
    <text evidence="1">The sequence shown here is derived from an EMBL/GenBank/DDBJ whole genome shotgun (WGS) entry which is preliminary data.</text>
</comment>
<evidence type="ECO:0000313" key="1">
    <source>
        <dbReference type="EMBL" id="GIY94175.1"/>
    </source>
</evidence>
<organism evidence="1 2">
    <name type="scientific">Caerostris extrusa</name>
    <name type="common">Bark spider</name>
    <name type="synonym">Caerostris bankana</name>
    <dbReference type="NCBI Taxonomy" id="172846"/>
    <lineage>
        <taxon>Eukaryota</taxon>
        <taxon>Metazoa</taxon>
        <taxon>Ecdysozoa</taxon>
        <taxon>Arthropoda</taxon>
        <taxon>Chelicerata</taxon>
        <taxon>Arachnida</taxon>
        <taxon>Araneae</taxon>
        <taxon>Araneomorphae</taxon>
        <taxon>Entelegynae</taxon>
        <taxon>Araneoidea</taxon>
        <taxon>Araneidae</taxon>
        <taxon>Caerostris</taxon>
    </lineage>
</organism>
<accession>A0AAV4XIY5</accession>
<sequence>DSENMLFSAPPKLERITFIRHSLLLALKSEHDKGLKVAADNCCFENNFDEDYNRNSRLELFAS</sequence>
<dbReference type="EMBL" id="BPLR01017755">
    <property type="protein sequence ID" value="GIY94175.1"/>
    <property type="molecule type" value="Genomic_DNA"/>
</dbReference>
<name>A0AAV4XIY5_CAEEX</name>